<feature type="transmembrane region" description="Helical" evidence="1">
    <location>
        <begin position="635"/>
        <end position="653"/>
    </location>
</feature>
<organism evidence="2 3">
    <name type="scientific">Brachionus calyciflorus</name>
    <dbReference type="NCBI Taxonomy" id="104777"/>
    <lineage>
        <taxon>Eukaryota</taxon>
        <taxon>Metazoa</taxon>
        <taxon>Spiralia</taxon>
        <taxon>Gnathifera</taxon>
        <taxon>Rotifera</taxon>
        <taxon>Eurotatoria</taxon>
        <taxon>Monogononta</taxon>
        <taxon>Pseudotrocha</taxon>
        <taxon>Ploima</taxon>
        <taxon>Brachionidae</taxon>
        <taxon>Brachionus</taxon>
    </lineage>
</organism>
<sequence>MFDSSPLSQYCFIQKDVYYSRVFASLIINDPRVIPNIQLNEKCIQNATTLNRIDLRNTIDFSLDLKQFNFDEIANLNFKIQKNFNLKLNFIGFRSIIVDRTELKKKSLQAKINVNYQKSSFLFYFEGKLVRNCDQIKQIETFSFLNNASYQWFQADYAFRNINICPLLFRNVYIQVFYLTRLVDTFYIRRTLKFENINLLPDDLNCKILTVYFGLVLNLKIDENFLNNNVFKYLIDFRVTGKIDFIQKDIFKNLTNIRTLVFDGQNFRQLIHKNGIDWIQSINSGIDLDFSNLSDVLRHKNLLVHLNVQFDYRDYVDYLIYEPIFNQSNTFPDEDFCIYKNFPFNQLVNIIFDRFSYDTVDLSLSCTAFWVTHKIFNYQIFFSTYGKLNVSYKDLLERSNFNKMLDKCNFNMRLDLCDYKNISLINISKSPADILYLFGLIEKIIDFILTPLACLLGILLNMLTILITLKATTNSNFILNNQFYYMKWNAMLNFTICLIQNFRLFYAISNLDNDLNFIKSYPVQILYIFFFQFLLSSLKFSSSCAYLYFSILRCSLIGREHGKIFVLMMNANPKRLILSTLILSGMLNLVKLFSYEINKFNFALDYPTHVTVPLLLGLKYTELILIDGFNFLTDLINYFGFLIVSLVFDLILINKLRKTIKTREKLVKGNFLNKSNDDLQFKSLALLILNSTFNFLLRLPEMYNLIYLNFSLINSIFKNGYIQSKNLFYLFNFASRSNIMFTLYKTTSFLYLLSISSNFFMFYTFNSIFRFSLKKYFKSTNKSIDGNEKSFTKNTG</sequence>
<feature type="transmembrane region" description="Helical" evidence="1">
    <location>
        <begin position="447"/>
        <end position="469"/>
    </location>
</feature>
<protein>
    <submittedName>
        <fullName evidence="2">Uncharacterized protein</fullName>
    </submittedName>
</protein>
<dbReference type="EMBL" id="CAJNOC010000881">
    <property type="protein sequence ID" value="CAF0813248.1"/>
    <property type="molecule type" value="Genomic_DNA"/>
</dbReference>
<feature type="transmembrane region" description="Helical" evidence="1">
    <location>
        <begin position="528"/>
        <end position="549"/>
    </location>
</feature>
<keyword evidence="3" id="KW-1185">Reference proteome</keyword>
<evidence type="ECO:0000313" key="2">
    <source>
        <dbReference type="EMBL" id="CAF0813248.1"/>
    </source>
</evidence>
<dbReference type="Proteomes" id="UP000663879">
    <property type="component" value="Unassembled WGS sequence"/>
</dbReference>
<feature type="transmembrane region" description="Helical" evidence="1">
    <location>
        <begin position="576"/>
        <end position="595"/>
    </location>
</feature>
<proteinExistence type="predicted"/>
<dbReference type="Gene3D" id="1.20.1070.10">
    <property type="entry name" value="Rhodopsin 7-helix transmembrane proteins"/>
    <property type="match status" value="1"/>
</dbReference>
<name>A0A813TSA1_9BILA</name>
<feature type="transmembrane region" description="Helical" evidence="1">
    <location>
        <begin position="490"/>
        <end position="508"/>
    </location>
</feature>
<feature type="transmembrane region" description="Helical" evidence="1">
    <location>
        <begin position="750"/>
        <end position="769"/>
    </location>
</feature>
<gene>
    <name evidence="2" type="ORF">OXX778_LOCUS7084</name>
</gene>
<evidence type="ECO:0000313" key="3">
    <source>
        <dbReference type="Proteomes" id="UP000663879"/>
    </source>
</evidence>
<dbReference type="AlphaFoldDB" id="A0A813TSA1"/>
<accession>A0A813TSA1</accession>
<keyword evidence="1" id="KW-0472">Membrane</keyword>
<reference evidence="2" key="1">
    <citation type="submission" date="2021-02" db="EMBL/GenBank/DDBJ databases">
        <authorList>
            <person name="Nowell W R."/>
        </authorList>
    </citation>
    <scope>NUCLEOTIDE SEQUENCE</scope>
    <source>
        <strain evidence="2">Ploen Becks lab</strain>
    </source>
</reference>
<comment type="caution">
    <text evidence="2">The sequence shown here is derived from an EMBL/GenBank/DDBJ whole genome shotgun (WGS) entry which is preliminary data.</text>
</comment>
<keyword evidence="1" id="KW-1133">Transmembrane helix</keyword>
<evidence type="ECO:0000256" key="1">
    <source>
        <dbReference type="SAM" id="Phobius"/>
    </source>
</evidence>
<keyword evidence="1" id="KW-0812">Transmembrane</keyword>